<feature type="region of interest" description="Disordered" evidence="1">
    <location>
        <begin position="123"/>
        <end position="160"/>
    </location>
</feature>
<keyword evidence="3" id="KW-1185">Reference proteome</keyword>
<accession>A0A165A2K5</accession>
<feature type="region of interest" description="Disordered" evidence="1">
    <location>
        <begin position="48"/>
        <end position="77"/>
    </location>
</feature>
<organism evidence="2 3">
    <name type="scientific">Xylona heveae (strain CBS 132557 / TC161)</name>
    <dbReference type="NCBI Taxonomy" id="1328760"/>
    <lineage>
        <taxon>Eukaryota</taxon>
        <taxon>Fungi</taxon>
        <taxon>Dikarya</taxon>
        <taxon>Ascomycota</taxon>
        <taxon>Pezizomycotina</taxon>
        <taxon>Xylonomycetes</taxon>
        <taxon>Xylonales</taxon>
        <taxon>Xylonaceae</taxon>
        <taxon>Xylona</taxon>
    </lineage>
</organism>
<evidence type="ECO:0000256" key="1">
    <source>
        <dbReference type="SAM" id="MobiDB-lite"/>
    </source>
</evidence>
<dbReference type="Proteomes" id="UP000076632">
    <property type="component" value="Unassembled WGS sequence"/>
</dbReference>
<feature type="region of interest" description="Disordered" evidence="1">
    <location>
        <begin position="178"/>
        <end position="250"/>
    </location>
</feature>
<dbReference type="RefSeq" id="XP_018185421.1">
    <property type="nucleotide sequence ID" value="XM_018333288.1"/>
</dbReference>
<protein>
    <submittedName>
        <fullName evidence="2">Uncharacterized protein</fullName>
    </submittedName>
</protein>
<proteinExistence type="predicted"/>
<feature type="compositionally biased region" description="Low complexity" evidence="1">
    <location>
        <begin position="48"/>
        <end position="70"/>
    </location>
</feature>
<feature type="compositionally biased region" description="Acidic residues" evidence="1">
    <location>
        <begin position="222"/>
        <end position="237"/>
    </location>
</feature>
<name>A0A165A2K5_XYLHT</name>
<feature type="region of interest" description="Disordered" evidence="1">
    <location>
        <begin position="1"/>
        <end position="35"/>
    </location>
</feature>
<evidence type="ECO:0000313" key="2">
    <source>
        <dbReference type="EMBL" id="KZF19866.1"/>
    </source>
</evidence>
<dbReference type="AlphaFoldDB" id="A0A165A2K5"/>
<gene>
    <name evidence="2" type="ORF">L228DRAFT_250288</name>
</gene>
<reference evidence="2 3" key="1">
    <citation type="journal article" date="2016" name="Fungal Biol.">
        <title>The genome of Xylona heveae provides a window into fungal endophytism.</title>
        <authorList>
            <person name="Gazis R."/>
            <person name="Kuo A."/>
            <person name="Riley R."/>
            <person name="LaButti K."/>
            <person name="Lipzen A."/>
            <person name="Lin J."/>
            <person name="Amirebrahimi M."/>
            <person name="Hesse C.N."/>
            <person name="Spatafora J.W."/>
            <person name="Henrissat B."/>
            <person name="Hainaut M."/>
            <person name="Grigoriev I.V."/>
            <person name="Hibbett D.S."/>
        </authorList>
    </citation>
    <scope>NUCLEOTIDE SEQUENCE [LARGE SCALE GENOMIC DNA]</scope>
    <source>
        <strain evidence="2 3">TC161</strain>
    </source>
</reference>
<feature type="compositionally biased region" description="Basic and acidic residues" evidence="1">
    <location>
        <begin position="178"/>
        <end position="187"/>
    </location>
</feature>
<feature type="compositionally biased region" description="Low complexity" evidence="1">
    <location>
        <begin position="1"/>
        <end position="32"/>
    </location>
</feature>
<dbReference type="OrthoDB" id="3660917at2759"/>
<dbReference type="GeneID" id="28898425"/>
<feature type="compositionally biased region" description="Low complexity" evidence="1">
    <location>
        <begin position="146"/>
        <end position="159"/>
    </location>
</feature>
<dbReference type="InParanoid" id="A0A165A2K5"/>
<sequence length="250" mass="27504">MDKTRATTTTTTTAANDDTNNNNNSGTQNNDTPAHSHVQAIHTSLTATATNNNSQNNGNGKNNGKNKSTTHLGNDGVLRAFAPDGTVLAHHALSPDEIAVEVDMQLHACRLYLANYPNGWARAGGAEEPPSSTEGTHEIQQRPSSHETQQQTSQGQQTSKAIEARLKALVEQRVDGREVPLEKRQDPDMSVLPPAVVKWREENQERERRRGARREKRKQEGREEEEDSEDSESEEEGSGWGAPPSTPWRA</sequence>
<dbReference type="EMBL" id="KV407464">
    <property type="protein sequence ID" value="KZF19866.1"/>
    <property type="molecule type" value="Genomic_DNA"/>
</dbReference>
<evidence type="ECO:0000313" key="3">
    <source>
        <dbReference type="Proteomes" id="UP000076632"/>
    </source>
</evidence>
<feature type="compositionally biased region" description="Basic and acidic residues" evidence="1">
    <location>
        <begin position="198"/>
        <end position="208"/>
    </location>
</feature>